<gene>
    <name evidence="4" type="primary">nifL</name>
    <name evidence="4" type="ORF">AW11_01695</name>
</gene>
<dbReference type="InterPro" id="IPR035965">
    <property type="entry name" value="PAS-like_dom_sf"/>
</dbReference>
<evidence type="ECO:0000256" key="1">
    <source>
        <dbReference type="SAM" id="MobiDB-lite"/>
    </source>
</evidence>
<dbReference type="PANTHER" id="PTHR46663">
    <property type="entry name" value="DIGUANYLATE CYCLASE DGCT-RELATED"/>
    <property type="match status" value="1"/>
</dbReference>
<comment type="caution">
    <text evidence="4">The sequence shown here is derived from an EMBL/GenBank/DDBJ whole genome shotgun (WGS) entry which is preliminary data.</text>
</comment>
<dbReference type="PROSITE" id="PS50112">
    <property type="entry name" value="PAS"/>
    <property type="match status" value="2"/>
</dbReference>
<keyword evidence="5" id="KW-1185">Reference proteome</keyword>
<dbReference type="EMBL" id="JEMY01000018">
    <property type="protein sequence ID" value="EXI89185.1"/>
    <property type="molecule type" value="Genomic_DNA"/>
</dbReference>
<dbReference type="NCBIfam" id="TIGR00229">
    <property type="entry name" value="sensory_box"/>
    <property type="match status" value="1"/>
</dbReference>
<feature type="domain" description="PAS" evidence="2">
    <location>
        <begin position="122"/>
        <end position="162"/>
    </location>
</feature>
<dbReference type="InterPro" id="IPR001610">
    <property type="entry name" value="PAC"/>
</dbReference>
<feature type="domain" description="PAC" evidence="3">
    <location>
        <begin position="189"/>
        <end position="241"/>
    </location>
</feature>
<dbReference type="Gene3D" id="3.30.450.20">
    <property type="entry name" value="PAS domain"/>
    <property type="match status" value="2"/>
</dbReference>
<dbReference type="SMART" id="SM00091">
    <property type="entry name" value="PAS"/>
    <property type="match status" value="2"/>
</dbReference>
<evidence type="ECO:0000259" key="2">
    <source>
        <dbReference type="PROSITE" id="PS50112"/>
    </source>
</evidence>
<sequence length="408" mass="44805">MSLHPKKVQEDPSFDKGAVLRLFAAMPDGMIVLDAMGIVLYANDSAHRMFGGRRLLGKNLGLPIMAGESHADIEVIDSAGRVGCAELRAATFDWLGQPATVASLRDITERRALERQLALAGQVFENAREGIIVTRPDGVIVSVNRSFTTITGYSLEEALGNTPRLLKSGEHDRAFFERMWESIAGQGFWHGEIVNRRKDGSLYPELLSISRIQDGDGQVAHLVGIFSDLTQHKTDQAALEEARLQLQQSEKLLEEIERRYTVANSPVLSVVGGMYGSAPLSRSAAGVFDELVHRYGRTLELAVENLAFKVDNPVSDQLRELADDLGYLQAGARDVAELHAQTLTRNTKGIPAAKAKAMIEEGRFLVLELMGDLLSFYRKNYSRVPAAAHPERDSTTKALHSRAKKGST</sequence>
<name>A0A011QJG2_ACCRE</name>
<dbReference type="eggNOG" id="COG5001">
    <property type="taxonomic scope" value="Bacteria"/>
</dbReference>
<dbReference type="PATRIC" id="fig|1454004.3.peg.1746"/>
<dbReference type="InterPro" id="IPR000014">
    <property type="entry name" value="PAS"/>
</dbReference>
<dbReference type="AlphaFoldDB" id="A0A011QJG2"/>
<dbReference type="Pfam" id="PF13188">
    <property type="entry name" value="PAS_8"/>
    <property type="match status" value="1"/>
</dbReference>
<feature type="region of interest" description="Disordered" evidence="1">
    <location>
        <begin position="386"/>
        <end position="408"/>
    </location>
</feature>
<dbReference type="PROSITE" id="PS50113">
    <property type="entry name" value="PAC"/>
    <property type="match status" value="1"/>
</dbReference>
<organism evidence="4 5">
    <name type="scientific">Accumulibacter regalis</name>
    <dbReference type="NCBI Taxonomy" id="522306"/>
    <lineage>
        <taxon>Bacteria</taxon>
        <taxon>Pseudomonadati</taxon>
        <taxon>Pseudomonadota</taxon>
        <taxon>Betaproteobacteria</taxon>
        <taxon>Candidatus Accumulibacter</taxon>
    </lineage>
</organism>
<dbReference type="Proteomes" id="UP000022141">
    <property type="component" value="Unassembled WGS sequence"/>
</dbReference>
<dbReference type="InterPro" id="IPR052163">
    <property type="entry name" value="DGC-Regulatory_Protein"/>
</dbReference>
<feature type="domain" description="PAS" evidence="2">
    <location>
        <begin position="15"/>
        <end position="51"/>
    </location>
</feature>
<accession>A0A011QJG2</accession>
<evidence type="ECO:0000313" key="4">
    <source>
        <dbReference type="EMBL" id="EXI89185.1"/>
    </source>
</evidence>
<dbReference type="eggNOG" id="COG0745">
    <property type="taxonomic scope" value="Bacteria"/>
</dbReference>
<dbReference type="InterPro" id="IPR000700">
    <property type="entry name" value="PAS-assoc_C"/>
</dbReference>
<dbReference type="Pfam" id="PF13426">
    <property type="entry name" value="PAS_9"/>
    <property type="match status" value="1"/>
</dbReference>
<dbReference type="PANTHER" id="PTHR46663:SF3">
    <property type="entry name" value="SLL0267 PROTEIN"/>
    <property type="match status" value="1"/>
</dbReference>
<dbReference type="STRING" id="1454004.AW11_01695"/>
<dbReference type="CDD" id="cd00130">
    <property type="entry name" value="PAS"/>
    <property type="match status" value="2"/>
</dbReference>
<keyword evidence="4" id="KW-0808">Transferase</keyword>
<reference evidence="4" key="1">
    <citation type="submission" date="2014-02" db="EMBL/GenBank/DDBJ databases">
        <title>Expanding our view of genomic diversity in Candidatus Accumulibacter clades.</title>
        <authorList>
            <person name="Skennerton C.T."/>
            <person name="Barr J.J."/>
            <person name="Slater F.R."/>
            <person name="Bond P.L."/>
            <person name="Tyson G.W."/>
        </authorList>
    </citation>
    <scope>NUCLEOTIDE SEQUENCE [LARGE SCALE GENOMIC DNA]</scope>
</reference>
<dbReference type="SMART" id="SM00086">
    <property type="entry name" value="PAC"/>
    <property type="match status" value="2"/>
</dbReference>
<evidence type="ECO:0000313" key="5">
    <source>
        <dbReference type="Proteomes" id="UP000022141"/>
    </source>
</evidence>
<proteinExistence type="predicted"/>
<protein>
    <submittedName>
        <fullName evidence="4">Nitrogen fixation regulatory protein</fullName>
        <ecNumber evidence="4">2.7.13.3</ecNumber>
    </submittedName>
</protein>
<dbReference type="SUPFAM" id="SSF55785">
    <property type="entry name" value="PYP-like sensor domain (PAS domain)"/>
    <property type="match status" value="2"/>
</dbReference>
<dbReference type="EC" id="2.7.13.3" evidence="4"/>
<dbReference type="GO" id="GO:0004673">
    <property type="term" value="F:protein histidine kinase activity"/>
    <property type="evidence" value="ECO:0007669"/>
    <property type="project" value="UniProtKB-EC"/>
</dbReference>
<feature type="compositionally biased region" description="Basic residues" evidence="1">
    <location>
        <begin position="399"/>
        <end position="408"/>
    </location>
</feature>
<evidence type="ECO:0000259" key="3">
    <source>
        <dbReference type="PROSITE" id="PS50113"/>
    </source>
</evidence>